<evidence type="ECO:0008006" key="3">
    <source>
        <dbReference type="Google" id="ProtNLM"/>
    </source>
</evidence>
<gene>
    <name evidence="1" type="ORF">H8718_08300</name>
</gene>
<evidence type="ECO:0000313" key="1">
    <source>
        <dbReference type="EMBL" id="MBC8579529.1"/>
    </source>
</evidence>
<dbReference type="RefSeq" id="WP_249332554.1">
    <property type="nucleotide sequence ID" value="NZ_JACRSY010000011.1"/>
</dbReference>
<keyword evidence="2" id="KW-1185">Reference proteome</keyword>
<reference evidence="1" key="1">
    <citation type="submission" date="2020-08" db="EMBL/GenBank/DDBJ databases">
        <title>Genome public.</title>
        <authorList>
            <person name="Liu C."/>
            <person name="Sun Q."/>
        </authorList>
    </citation>
    <scope>NUCLEOTIDE SEQUENCE</scope>
    <source>
        <strain evidence="1">NSJ-12</strain>
    </source>
</reference>
<protein>
    <recommendedName>
        <fullName evidence="3">Uracil DNA glycosylase superfamily protein</fullName>
    </recommendedName>
</protein>
<dbReference type="Proteomes" id="UP000655830">
    <property type="component" value="Unassembled WGS sequence"/>
</dbReference>
<organism evidence="1 2">
    <name type="scientific">Zhenhengia yiwuensis</name>
    <dbReference type="NCBI Taxonomy" id="2763666"/>
    <lineage>
        <taxon>Bacteria</taxon>
        <taxon>Bacillati</taxon>
        <taxon>Bacillota</taxon>
        <taxon>Clostridia</taxon>
        <taxon>Lachnospirales</taxon>
        <taxon>Lachnospiraceae</taxon>
        <taxon>Zhenhengia</taxon>
    </lineage>
</organism>
<proteinExistence type="predicted"/>
<dbReference type="EMBL" id="JACRSY010000011">
    <property type="protein sequence ID" value="MBC8579529.1"/>
    <property type="molecule type" value="Genomic_DNA"/>
</dbReference>
<sequence>MSNEINQDIIKLDIQAINDDGYTGDRNRELIKVELEEGEKSVLVMGLNPSISIGEYEDPDINFLKWINAPENDKTFKWIKDNKKYTHQTYYKPRYELFKGHSMMWEKEDYLNKYIEKYTLEEEIKEYLYEHRQNSSNYVLFADLLYFKCTNSKPIQDVILKNKKLSDKIFQLFLKQVEYYNPKIVCFGYGSASSFIKKKFKKIGQNVKNVYEQGSTQVDECYYKGVKYVFCTQSIKWKYGKMSGKVLEAYENSIYTYLQDNNMMPSQVQWNDKVEA</sequence>
<name>A0A926EFT4_9FIRM</name>
<accession>A0A926EFT4</accession>
<dbReference type="AlphaFoldDB" id="A0A926EFT4"/>
<comment type="caution">
    <text evidence="1">The sequence shown here is derived from an EMBL/GenBank/DDBJ whole genome shotgun (WGS) entry which is preliminary data.</text>
</comment>
<evidence type="ECO:0000313" key="2">
    <source>
        <dbReference type="Proteomes" id="UP000655830"/>
    </source>
</evidence>